<proteinExistence type="inferred from homology"/>
<evidence type="ECO:0000256" key="1">
    <source>
        <dbReference type="ARBA" id="ARBA00010634"/>
    </source>
</evidence>
<reference evidence="6" key="1">
    <citation type="submission" date="2016-09" db="EMBL/GenBank/DDBJ databases">
        <authorList>
            <person name="Varghese N."/>
            <person name="Submissions S."/>
        </authorList>
    </citation>
    <scope>NUCLEOTIDE SEQUENCE [LARGE SCALE GENOMIC DNA]</scope>
    <source>
        <strain evidence="6">ANC 4667</strain>
    </source>
</reference>
<evidence type="ECO:0000256" key="4">
    <source>
        <dbReference type="SAM" id="SignalP"/>
    </source>
</evidence>
<accession>A0A1G6PQ72</accession>
<dbReference type="GO" id="GO:0120010">
    <property type="term" value="P:intermembrane phospholipid transfer"/>
    <property type="evidence" value="ECO:0007669"/>
    <property type="project" value="TreeGrafter"/>
</dbReference>
<dbReference type="RefSeq" id="WP_092820912.1">
    <property type="nucleotide sequence ID" value="NZ_BAABKJ010000001.1"/>
</dbReference>
<gene>
    <name evidence="5" type="ORF">SAMN05421732_11447</name>
</gene>
<evidence type="ECO:0000256" key="3">
    <source>
        <dbReference type="SAM" id="MobiDB-lite"/>
    </source>
</evidence>
<dbReference type="InterPro" id="IPR007428">
    <property type="entry name" value="MlaA"/>
</dbReference>
<keyword evidence="2 4" id="KW-0732">Signal</keyword>
<dbReference type="PANTHER" id="PTHR30035">
    <property type="entry name" value="LIPOPROTEIN VACJ-RELATED"/>
    <property type="match status" value="1"/>
</dbReference>
<evidence type="ECO:0000313" key="6">
    <source>
        <dbReference type="Proteomes" id="UP000243468"/>
    </source>
</evidence>
<keyword evidence="5" id="KW-0449">Lipoprotein</keyword>
<dbReference type="EMBL" id="FMYO01000014">
    <property type="protein sequence ID" value="SDC82121.1"/>
    <property type="molecule type" value="Genomic_DNA"/>
</dbReference>
<keyword evidence="6" id="KW-1185">Reference proteome</keyword>
<dbReference type="OrthoDB" id="9785326at2"/>
<feature type="region of interest" description="Disordered" evidence="3">
    <location>
        <begin position="280"/>
        <end position="326"/>
    </location>
</feature>
<comment type="similarity">
    <text evidence="1">Belongs to the MlaA family.</text>
</comment>
<evidence type="ECO:0000313" key="5">
    <source>
        <dbReference type="EMBL" id="SDC82121.1"/>
    </source>
</evidence>
<dbReference type="Pfam" id="PF04333">
    <property type="entry name" value="MlaA"/>
    <property type="match status" value="1"/>
</dbReference>
<sequence length="326" mass="36785">MRHFHYIWASFLSLGLISPVFAQDLVPSAESQTTSDLDSSTSQTQTAQTSRLDALKELKNIKAKDLRVDANATQPENQKDPLQPLNRQIFAFNEVLDRNVARPLAIQYKEKVPTEVRGSYRQFRKNLGEPWNVVNQLIQGRPLRAAESLGRFTINTLTTLGFADPARRIGLSAEEENFGTTLGYYGIPSGPYLVLPVFGPSTFRDTVGLVVDGQARPQKYLLEDREGLYWSEQVLRGIDARSQLLDIEDVLQGDKYSAIRDIYLQRKNFSIAEKKGLEPETLFIEDDQDSSQDQDQDQDQDQQDNPDQSSDATSEDYANTTQVAFI</sequence>
<dbReference type="STRING" id="1226327.SAMN05421732_11447"/>
<feature type="chain" id="PRO_5017216075" evidence="4">
    <location>
        <begin position="23"/>
        <end position="326"/>
    </location>
</feature>
<dbReference type="Proteomes" id="UP000243468">
    <property type="component" value="Unassembled WGS sequence"/>
</dbReference>
<name>A0A1G6PQ72_9GAMM</name>
<feature type="compositionally biased region" description="Acidic residues" evidence="3">
    <location>
        <begin position="283"/>
        <end position="304"/>
    </location>
</feature>
<evidence type="ECO:0000256" key="2">
    <source>
        <dbReference type="ARBA" id="ARBA00022729"/>
    </source>
</evidence>
<feature type="signal peptide" evidence="4">
    <location>
        <begin position="1"/>
        <end position="22"/>
    </location>
</feature>
<dbReference type="PANTHER" id="PTHR30035:SF3">
    <property type="entry name" value="INTERMEMBRANE PHOSPHOLIPID TRANSPORT SYSTEM LIPOPROTEIN MLAA"/>
    <property type="match status" value="1"/>
</dbReference>
<organism evidence="5 6">
    <name type="scientific">Acinetobacter kookii</name>
    <dbReference type="NCBI Taxonomy" id="1226327"/>
    <lineage>
        <taxon>Bacteria</taxon>
        <taxon>Pseudomonadati</taxon>
        <taxon>Pseudomonadota</taxon>
        <taxon>Gammaproteobacteria</taxon>
        <taxon>Moraxellales</taxon>
        <taxon>Moraxellaceae</taxon>
        <taxon>Acinetobacter</taxon>
    </lineage>
</organism>
<feature type="compositionally biased region" description="Polar residues" evidence="3">
    <location>
        <begin position="316"/>
        <end position="326"/>
    </location>
</feature>
<dbReference type="GO" id="GO:0016020">
    <property type="term" value="C:membrane"/>
    <property type="evidence" value="ECO:0007669"/>
    <property type="project" value="InterPro"/>
</dbReference>
<protein>
    <submittedName>
        <fullName evidence="5">Phospholipid-binding lipoprotein MlaA</fullName>
    </submittedName>
</protein>
<dbReference type="PRINTS" id="PR01805">
    <property type="entry name" value="VACJLIPOPROT"/>
</dbReference>
<dbReference type="AlphaFoldDB" id="A0A1G6PQ72"/>